<feature type="binding site" evidence="10">
    <location>
        <begin position="275"/>
        <end position="276"/>
    </location>
    <ligand>
        <name>L-histidine</name>
        <dbReference type="ChEBI" id="CHEBI:57595"/>
    </ligand>
</feature>
<dbReference type="GO" id="GO:0005737">
    <property type="term" value="C:cytoplasm"/>
    <property type="evidence" value="ECO:0007669"/>
    <property type="project" value="UniProtKB-SubCell"/>
</dbReference>
<comment type="miscellaneous">
    <text evidence="9">This function is generally fulfilled by the C-terminal part of HisG, which is missing in some bacteria such as this one.</text>
</comment>
<dbReference type="Gene3D" id="3.30.930.10">
    <property type="entry name" value="Bira Bifunctional Protein, Domain 2"/>
    <property type="match status" value="1"/>
</dbReference>
<keyword evidence="6 9" id="KW-0028">Amino-acid biosynthesis</keyword>
<evidence type="ECO:0000256" key="4">
    <source>
        <dbReference type="ARBA" id="ARBA00020397"/>
    </source>
</evidence>
<comment type="similarity">
    <text evidence="3 9">Belongs to the class-II aminoacyl-tRNA synthetase family. HisZ subfamily.</text>
</comment>
<evidence type="ECO:0000256" key="1">
    <source>
        <dbReference type="ARBA" id="ARBA00004496"/>
    </source>
</evidence>
<evidence type="ECO:0000256" key="7">
    <source>
        <dbReference type="ARBA" id="ARBA00023102"/>
    </source>
</evidence>
<dbReference type="CDD" id="cd00773">
    <property type="entry name" value="HisRS-like_core"/>
    <property type="match status" value="1"/>
</dbReference>
<protein>
    <recommendedName>
        <fullName evidence="4 9">ATP phosphoribosyltransferase regulatory subunit</fullName>
    </recommendedName>
</protein>
<dbReference type="Pfam" id="PF13393">
    <property type="entry name" value="tRNA-synt_His"/>
    <property type="match status" value="1"/>
</dbReference>
<keyword evidence="12" id="KW-0808">Transferase</keyword>
<dbReference type="HOGENOM" id="CLU_025113_0_0_9"/>
<dbReference type="GO" id="GO:0004821">
    <property type="term" value="F:histidine-tRNA ligase activity"/>
    <property type="evidence" value="ECO:0007669"/>
    <property type="project" value="TreeGrafter"/>
</dbReference>
<evidence type="ECO:0000256" key="3">
    <source>
        <dbReference type="ARBA" id="ARBA00005539"/>
    </source>
</evidence>
<dbReference type="NCBIfam" id="TIGR00443">
    <property type="entry name" value="hisZ_biosyn_reg"/>
    <property type="match status" value="1"/>
</dbReference>
<dbReference type="GO" id="GO:0016757">
    <property type="term" value="F:glycosyltransferase activity"/>
    <property type="evidence" value="ECO:0007669"/>
    <property type="project" value="UniProtKB-KW"/>
</dbReference>
<dbReference type="InterPro" id="IPR045864">
    <property type="entry name" value="aa-tRNA-synth_II/BPL/LPL"/>
</dbReference>
<dbReference type="PIRSF" id="PIRSF001549">
    <property type="entry name" value="His-tRNA_synth"/>
    <property type="match status" value="1"/>
</dbReference>
<evidence type="ECO:0000256" key="6">
    <source>
        <dbReference type="ARBA" id="ARBA00022605"/>
    </source>
</evidence>
<comment type="pathway">
    <text evidence="2 9">Amino-acid biosynthesis; L-histidine biosynthesis; L-histidine from 5-phospho-alpha-D-ribose 1-diphosphate: step 1/9.</text>
</comment>
<dbReference type="SUPFAM" id="SSF55681">
    <property type="entry name" value="Class II aaRS and biotin synthetases"/>
    <property type="match status" value="1"/>
</dbReference>
<evidence type="ECO:0000259" key="11">
    <source>
        <dbReference type="PROSITE" id="PS50862"/>
    </source>
</evidence>
<dbReference type="STRING" id="626523.GCWU000342_01188"/>
<feature type="binding site" evidence="10">
    <location>
        <position position="129"/>
    </location>
    <ligand>
        <name>L-histidine</name>
        <dbReference type="ChEBI" id="CHEBI:57595"/>
    </ligand>
</feature>
<evidence type="ECO:0000313" key="13">
    <source>
        <dbReference type="Proteomes" id="UP000003494"/>
    </source>
</evidence>
<reference evidence="12" key="1">
    <citation type="submission" date="2009-04" db="EMBL/GenBank/DDBJ databases">
        <authorList>
            <person name="Weinstock G."/>
            <person name="Sodergren E."/>
            <person name="Clifton S."/>
            <person name="Fulton L."/>
            <person name="Fulton B."/>
            <person name="Courtney L."/>
            <person name="Fronick C."/>
            <person name="Harrison M."/>
            <person name="Strong C."/>
            <person name="Farmer C."/>
            <person name="Delahaunty K."/>
            <person name="Markovic C."/>
            <person name="Hall O."/>
            <person name="Minx P."/>
            <person name="Tomlinson C."/>
            <person name="Mitreva M."/>
            <person name="Nelson J."/>
            <person name="Hou S."/>
            <person name="Wollam A."/>
            <person name="Pepin K.H."/>
            <person name="Johnson M."/>
            <person name="Bhonagiri V."/>
            <person name="Nash W.E."/>
            <person name="Warren W."/>
            <person name="Chinwalla A."/>
            <person name="Mardis E.R."/>
            <person name="Wilson R.K."/>
        </authorList>
    </citation>
    <scope>NUCLEOTIDE SEQUENCE [LARGE SCALE GENOMIC DNA]</scope>
    <source>
        <strain evidence="12">DSM 14600</strain>
    </source>
</reference>
<dbReference type="PANTHER" id="PTHR43707:SF6">
    <property type="entry name" value="ATP PHOSPHORIBOSYLTRANSFERASE REGULATORY SUBUNIT"/>
    <property type="match status" value="1"/>
</dbReference>
<dbReference type="eggNOG" id="COG3705">
    <property type="taxonomic scope" value="Bacteria"/>
</dbReference>
<dbReference type="PROSITE" id="PS50862">
    <property type="entry name" value="AA_TRNA_LIGASE_II"/>
    <property type="match status" value="1"/>
</dbReference>
<feature type="binding site" evidence="10">
    <location>
        <position position="125"/>
    </location>
    <ligand>
        <name>L-histidine</name>
        <dbReference type="ChEBI" id="CHEBI:57595"/>
    </ligand>
</feature>
<proteinExistence type="inferred from homology"/>
<keyword evidence="5 9" id="KW-0963">Cytoplasm</keyword>
<dbReference type="EMBL" id="ACIP02000002">
    <property type="protein sequence ID" value="EEP28380.1"/>
    <property type="molecule type" value="Genomic_DNA"/>
</dbReference>
<evidence type="ECO:0000256" key="10">
    <source>
        <dbReference type="PIRSR" id="PIRSR001549-1"/>
    </source>
</evidence>
<evidence type="ECO:0000313" key="12">
    <source>
        <dbReference type="EMBL" id="EEP28380.1"/>
    </source>
</evidence>
<dbReference type="HAMAP" id="MF_00125">
    <property type="entry name" value="HisZ"/>
    <property type="match status" value="1"/>
</dbReference>
<name>C4GB87_9FIRM</name>
<comment type="subunit">
    <text evidence="9">Heteromultimer composed of HisG and HisZ subunits.</text>
</comment>
<sequence length="392" mass="44341">MNDRILHTPEGVRDLYGEELARKKHIERALHKRLASFGYQPIQTPTFEFFDVFGSKRGTSHAKSWYKFFDREGNTLVLRPDITPSIARAAAKYFTEEDRAIRLSYQGNIFDNNSSYQGHLKESTQLGAELIGDPSVDADAEMIALVVCGMQAIGFLDFQISVTHADLLSGLMDACRFDDDNRERIQSLIENHNRFGLQEYLEEESVPADLAKLFDSMTRIYNSPVDWADLTNRCAAYPKITEAFDRLEQIYEILKIYGVDSYVSFEPGLLASSEYYTGLIFAGYTFGSGQAFVRGGRYDQLLSYFGKNAAAIGFAFSVDRLMLAASSQELEIEEDGQDQLVLYHRSQRVKALHLAHDLRQAGQRVTLISCEDTRDLEAEKSRYAGARLTCLI</sequence>
<dbReference type="UniPathway" id="UPA00031">
    <property type="reaction ID" value="UER00006"/>
</dbReference>
<accession>C4GB87</accession>
<dbReference type="AlphaFoldDB" id="C4GB87"/>
<dbReference type="InterPro" id="IPR041715">
    <property type="entry name" value="HisRS-like_core"/>
</dbReference>
<evidence type="ECO:0000256" key="8">
    <source>
        <dbReference type="ARBA" id="ARBA00025246"/>
    </source>
</evidence>
<keyword evidence="13" id="KW-1185">Reference proteome</keyword>
<evidence type="ECO:0000256" key="2">
    <source>
        <dbReference type="ARBA" id="ARBA00004667"/>
    </source>
</evidence>
<feature type="domain" description="Aminoacyl-transfer RNA synthetases class-II family profile" evidence="11">
    <location>
        <begin position="1"/>
        <end position="324"/>
    </location>
</feature>
<dbReference type="GO" id="GO:0140096">
    <property type="term" value="F:catalytic activity, acting on a protein"/>
    <property type="evidence" value="ECO:0007669"/>
    <property type="project" value="UniProtKB-ARBA"/>
</dbReference>
<dbReference type="InterPro" id="IPR004516">
    <property type="entry name" value="HisRS/HisZ"/>
</dbReference>
<evidence type="ECO:0000256" key="9">
    <source>
        <dbReference type="HAMAP-Rule" id="MF_00125"/>
    </source>
</evidence>
<organism evidence="12 13">
    <name type="scientific">Shuttleworthella satelles DSM 14600</name>
    <dbReference type="NCBI Taxonomy" id="626523"/>
    <lineage>
        <taxon>Bacteria</taxon>
        <taxon>Bacillati</taxon>
        <taxon>Bacillota</taxon>
        <taxon>Clostridia</taxon>
        <taxon>Lachnospirales</taxon>
        <taxon>Lachnospiraceae</taxon>
        <taxon>Shuttleworthella</taxon>
    </lineage>
</organism>
<comment type="subcellular location">
    <subcellularLocation>
        <location evidence="1 9">Cytoplasm</location>
    </subcellularLocation>
</comment>
<dbReference type="GO" id="GO:0006427">
    <property type="term" value="P:histidyl-tRNA aminoacylation"/>
    <property type="evidence" value="ECO:0007669"/>
    <property type="project" value="TreeGrafter"/>
</dbReference>
<dbReference type="Proteomes" id="UP000003494">
    <property type="component" value="Unassembled WGS sequence"/>
</dbReference>
<keyword evidence="7 9" id="KW-0368">Histidine biosynthesis</keyword>
<evidence type="ECO:0000256" key="5">
    <source>
        <dbReference type="ARBA" id="ARBA00022490"/>
    </source>
</evidence>
<feature type="binding site" evidence="10">
    <location>
        <begin position="81"/>
        <end position="83"/>
    </location>
    <ligand>
        <name>L-histidine</name>
        <dbReference type="ChEBI" id="CHEBI:57595"/>
    </ligand>
</feature>
<dbReference type="GO" id="GO:0000105">
    <property type="term" value="P:L-histidine biosynthetic process"/>
    <property type="evidence" value="ECO:0007669"/>
    <property type="project" value="UniProtKB-UniRule"/>
</dbReference>
<comment type="caution">
    <text evidence="12">The sequence shown here is derived from an EMBL/GenBank/DDBJ whole genome shotgun (WGS) entry which is preliminary data.</text>
</comment>
<gene>
    <name evidence="9 12" type="primary">hisZ</name>
    <name evidence="12" type="ORF">GCWU000342_01188</name>
</gene>
<dbReference type="PANTHER" id="PTHR43707">
    <property type="entry name" value="HISTIDYL-TRNA SYNTHETASE"/>
    <property type="match status" value="1"/>
</dbReference>
<dbReference type="InterPro" id="IPR006195">
    <property type="entry name" value="aa-tRNA-synth_II"/>
</dbReference>
<keyword evidence="12" id="KW-0328">Glycosyltransferase</keyword>
<comment type="function">
    <text evidence="8 9">Required for the first step of histidine biosynthesis. May allow the feedback regulation of ATP phosphoribosyltransferase activity by histidine.</text>
</comment>
<dbReference type="RefSeq" id="WP_006906198.1">
    <property type="nucleotide sequence ID" value="NZ_GG665866.1"/>
</dbReference>
<dbReference type="InterPro" id="IPR004517">
    <property type="entry name" value="HisZ"/>
</dbReference>